<dbReference type="GO" id="GO:0005829">
    <property type="term" value="C:cytosol"/>
    <property type="evidence" value="ECO:0007669"/>
    <property type="project" value="TreeGrafter"/>
</dbReference>
<evidence type="ECO:0000313" key="7">
    <source>
        <dbReference type="EMBL" id="GGB40891.1"/>
    </source>
</evidence>
<organism evidence="7 8">
    <name type="scientific">Roseibium aquae</name>
    <dbReference type="NCBI Taxonomy" id="1323746"/>
    <lineage>
        <taxon>Bacteria</taxon>
        <taxon>Pseudomonadati</taxon>
        <taxon>Pseudomonadota</taxon>
        <taxon>Alphaproteobacteria</taxon>
        <taxon>Hyphomicrobiales</taxon>
        <taxon>Stappiaceae</taxon>
        <taxon>Roseibium</taxon>
    </lineage>
</organism>
<accession>A0A916WZ51</accession>
<dbReference type="PANTHER" id="PTHR11739">
    <property type="entry name" value="CITRATE SYNTHASE"/>
    <property type="match status" value="1"/>
</dbReference>
<dbReference type="InterPro" id="IPR036969">
    <property type="entry name" value="Citrate_synthase_sf"/>
</dbReference>
<evidence type="ECO:0000313" key="8">
    <source>
        <dbReference type="Proteomes" id="UP000605148"/>
    </source>
</evidence>
<evidence type="ECO:0000256" key="2">
    <source>
        <dbReference type="ARBA" id="ARBA00010566"/>
    </source>
</evidence>
<keyword evidence="8" id="KW-1185">Reference proteome</keyword>
<sequence>MTHHSHALNTETPASPGLDGIIVATTRLSEVRGKEGHLILAGRAIEDLAGFVSFEEGVRHLWKETALPAGPTLFRDLAAARQAAWTAIPAMAALRSRSPILLLQTGLAGIQVPDVLHPAIAMTAAFPVLVAAAARLAEGQQPIPPDPGLGSAHDFLRMLDGTTPPMWKVEALNRYLVTIIDHGLNASTFAARVIASTQAGFQDAVIGGLAALKGPLHGGAPGPVLDMLDAIGTSGHPKQWIEAELAAGHRLMGFGHRIYRARDPRADVLKEGVRRLPKTERLALAEVVETAALAALRNRKPDRPLETNVEFYTAILLDGIGLERTLFTPVFAMGRVAGWCAHAAEQQAEGKLIRPKSLYAGPSPCGNDRNGTRASGMTGNESIS</sequence>
<dbReference type="GO" id="GO:0005975">
    <property type="term" value="P:carbohydrate metabolic process"/>
    <property type="evidence" value="ECO:0007669"/>
    <property type="project" value="TreeGrafter"/>
</dbReference>
<dbReference type="SUPFAM" id="SSF48256">
    <property type="entry name" value="Citrate synthase"/>
    <property type="match status" value="1"/>
</dbReference>
<dbReference type="Pfam" id="PF00285">
    <property type="entry name" value="Citrate_synt"/>
    <property type="match status" value="1"/>
</dbReference>
<dbReference type="Proteomes" id="UP000605148">
    <property type="component" value="Unassembled WGS sequence"/>
</dbReference>
<name>A0A916WZ51_9HYPH</name>
<reference evidence="7" key="1">
    <citation type="journal article" date="2014" name="Int. J. Syst. Evol. Microbiol.">
        <title>Complete genome sequence of Corynebacterium casei LMG S-19264T (=DSM 44701T), isolated from a smear-ripened cheese.</title>
        <authorList>
            <consortium name="US DOE Joint Genome Institute (JGI-PGF)"/>
            <person name="Walter F."/>
            <person name="Albersmeier A."/>
            <person name="Kalinowski J."/>
            <person name="Ruckert C."/>
        </authorList>
    </citation>
    <scope>NUCLEOTIDE SEQUENCE</scope>
    <source>
        <strain evidence="7">CGMCC 1.12426</strain>
    </source>
</reference>
<evidence type="ECO:0000256" key="3">
    <source>
        <dbReference type="ARBA" id="ARBA00012972"/>
    </source>
</evidence>
<dbReference type="AlphaFoldDB" id="A0A916WZ51"/>
<dbReference type="PROSITE" id="PS00480">
    <property type="entry name" value="CITRATE_SYNTHASE"/>
    <property type="match status" value="1"/>
</dbReference>
<comment type="similarity">
    <text evidence="2 5">Belongs to the citrate synthase family.</text>
</comment>
<dbReference type="GO" id="GO:0036440">
    <property type="term" value="F:citrate synthase activity"/>
    <property type="evidence" value="ECO:0007669"/>
    <property type="project" value="UniProtKB-EC"/>
</dbReference>
<feature type="region of interest" description="Disordered" evidence="6">
    <location>
        <begin position="359"/>
        <end position="384"/>
    </location>
</feature>
<dbReference type="Gene3D" id="1.10.580.10">
    <property type="entry name" value="Citrate Synthase, domain 1"/>
    <property type="match status" value="1"/>
</dbReference>
<dbReference type="EC" id="2.3.3.16" evidence="3"/>
<dbReference type="RefSeq" id="WP_150494706.1">
    <property type="nucleotide sequence ID" value="NZ_BMFA01000002.1"/>
</dbReference>
<dbReference type="GO" id="GO:0006099">
    <property type="term" value="P:tricarboxylic acid cycle"/>
    <property type="evidence" value="ECO:0007669"/>
    <property type="project" value="TreeGrafter"/>
</dbReference>
<dbReference type="InterPro" id="IPR019810">
    <property type="entry name" value="Citrate_synthase_AS"/>
</dbReference>
<evidence type="ECO:0000256" key="4">
    <source>
        <dbReference type="ARBA" id="ARBA00022679"/>
    </source>
</evidence>
<comment type="pathway">
    <text evidence="1">Carbohydrate metabolism; tricarboxylic acid cycle; isocitrate from oxaloacetate: step 1/2.</text>
</comment>
<evidence type="ECO:0000256" key="6">
    <source>
        <dbReference type="SAM" id="MobiDB-lite"/>
    </source>
</evidence>
<dbReference type="OrthoDB" id="9800864at2"/>
<dbReference type="InterPro" id="IPR016142">
    <property type="entry name" value="Citrate_synth-like_lrg_a-sub"/>
</dbReference>
<evidence type="ECO:0000256" key="5">
    <source>
        <dbReference type="RuleBase" id="RU003406"/>
    </source>
</evidence>
<proteinExistence type="inferred from homology"/>
<comment type="caution">
    <text evidence="7">The sequence shown here is derived from an EMBL/GenBank/DDBJ whole genome shotgun (WGS) entry which is preliminary data.</text>
</comment>
<keyword evidence="4 5" id="KW-0808">Transferase</keyword>
<evidence type="ECO:0000256" key="1">
    <source>
        <dbReference type="ARBA" id="ARBA00004751"/>
    </source>
</evidence>
<dbReference type="NCBIfam" id="NF009005">
    <property type="entry name" value="PRK12350.1"/>
    <property type="match status" value="1"/>
</dbReference>
<gene>
    <name evidence="7" type="ORF">GCM10011316_11180</name>
</gene>
<dbReference type="PRINTS" id="PR00143">
    <property type="entry name" value="CITRTSNTHASE"/>
</dbReference>
<dbReference type="PANTHER" id="PTHR11739:SF23">
    <property type="entry name" value="CITRATE SYNTHASE 2-RELATED"/>
    <property type="match status" value="1"/>
</dbReference>
<dbReference type="EMBL" id="BMFA01000002">
    <property type="protein sequence ID" value="GGB40891.1"/>
    <property type="molecule type" value="Genomic_DNA"/>
</dbReference>
<protein>
    <recommendedName>
        <fullName evidence="3">citrate synthase (unknown stereospecificity)</fullName>
        <ecNumber evidence="3">2.3.3.16</ecNumber>
    </recommendedName>
</protein>
<reference evidence="7" key="2">
    <citation type="submission" date="2020-09" db="EMBL/GenBank/DDBJ databases">
        <authorList>
            <person name="Sun Q."/>
            <person name="Zhou Y."/>
        </authorList>
    </citation>
    <scope>NUCLEOTIDE SEQUENCE</scope>
    <source>
        <strain evidence="7">CGMCC 1.12426</strain>
    </source>
</reference>
<feature type="compositionally biased region" description="Polar residues" evidence="6">
    <location>
        <begin position="372"/>
        <end position="384"/>
    </location>
</feature>
<dbReference type="InterPro" id="IPR016143">
    <property type="entry name" value="Citrate_synth-like_sm_a-sub"/>
</dbReference>
<dbReference type="InterPro" id="IPR002020">
    <property type="entry name" value="Citrate_synthase"/>
</dbReference>
<dbReference type="Gene3D" id="1.10.230.10">
    <property type="entry name" value="Cytochrome P450-Terp, domain 2"/>
    <property type="match status" value="1"/>
</dbReference>